<evidence type="ECO:0000313" key="1">
    <source>
        <dbReference type="EMBL" id="MBM9433663.1"/>
    </source>
</evidence>
<accession>A0ABS2THV9</accession>
<dbReference type="Pfam" id="PF04199">
    <property type="entry name" value="Cyclase"/>
    <property type="match status" value="1"/>
</dbReference>
<proteinExistence type="predicted"/>
<dbReference type="InterPro" id="IPR007325">
    <property type="entry name" value="KFase/CYL"/>
</dbReference>
<protein>
    <submittedName>
        <fullName evidence="1">Cyclase family protein</fullName>
    </submittedName>
</protein>
<name>A0ABS2THV9_9ACTO</name>
<comment type="caution">
    <text evidence="1">The sequence shown here is derived from an EMBL/GenBank/DDBJ whole genome shotgun (WGS) entry which is preliminary data.</text>
</comment>
<dbReference type="SUPFAM" id="SSF102198">
    <property type="entry name" value="Putative cyclase"/>
    <property type="match status" value="1"/>
</dbReference>
<dbReference type="Gene3D" id="3.50.30.50">
    <property type="entry name" value="Putative cyclase"/>
    <property type="match status" value="1"/>
</dbReference>
<evidence type="ECO:0000313" key="2">
    <source>
        <dbReference type="Proteomes" id="UP000705983"/>
    </source>
</evidence>
<sequence>MMFVHLSHVLDPNDVAWPGEPVISIEQDTHLSETGKPFNSHLISLPNHFGTHMDGPRHFNTEGVPFDELPIEKFAYLGEEILLVDLPHRNGPDEIVTKEDLEPFAGDLKGKRLLLIRTGFEEKRTSDPHMYQNNGVSLHSGLSKWLCEEFPELDCIGMDWMSIAAPTNDHGPEAHRWLLGNYSDHIIVGIEDMSMKAIGDKTIKLVTLGPLRIKGVDSSQVNAMALLED</sequence>
<dbReference type="PANTHER" id="PTHR31118">
    <property type="entry name" value="CYCLASE-LIKE PROTEIN 2"/>
    <property type="match status" value="1"/>
</dbReference>
<reference evidence="2" key="1">
    <citation type="submission" date="2021-02" db="EMBL/GenBank/DDBJ databases">
        <title>Leucobacter sp. CX169.</title>
        <authorList>
            <person name="Cheng Y."/>
        </authorList>
    </citation>
    <scope>NUCLEOTIDE SEQUENCE [LARGE SCALE GENOMIC DNA]</scope>
    <source>
        <strain evidence="2">JY899</strain>
    </source>
</reference>
<dbReference type="Proteomes" id="UP000705983">
    <property type="component" value="Unassembled WGS sequence"/>
</dbReference>
<keyword evidence="2" id="KW-1185">Reference proteome</keyword>
<dbReference type="PANTHER" id="PTHR31118:SF32">
    <property type="entry name" value="KYNURENINE FORMAMIDASE"/>
    <property type="match status" value="1"/>
</dbReference>
<dbReference type="InterPro" id="IPR037175">
    <property type="entry name" value="KFase_sf"/>
</dbReference>
<dbReference type="EMBL" id="JAFFJS010000004">
    <property type="protein sequence ID" value="MBM9433663.1"/>
    <property type="molecule type" value="Genomic_DNA"/>
</dbReference>
<gene>
    <name evidence="1" type="ORF">JVW63_08125</name>
</gene>
<organism evidence="1 2">
    <name type="scientific">Flaviflexus equikiangi</name>
    <dbReference type="NCBI Taxonomy" id="2758573"/>
    <lineage>
        <taxon>Bacteria</taxon>
        <taxon>Bacillati</taxon>
        <taxon>Actinomycetota</taxon>
        <taxon>Actinomycetes</taxon>
        <taxon>Actinomycetales</taxon>
        <taxon>Actinomycetaceae</taxon>
        <taxon>Flaviflexus</taxon>
    </lineage>
</organism>
<dbReference type="RefSeq" id="WP_187996852.1">
    <property type="nucleotide sequence ID" value="NZ_JACEXG010000004.1"/>
</dbReference>